<organism evidence="2 3">
    <name type="scientific">Stylosanthes scabra</name>
    <dbReference type="NCBI Taxonomy" id="79078"/>
    <lineage>
        <taxon>Eukaryota</taxon>
        <taxon>Viridiplantae</taxon>
        <taxon>Streptophyta</taxon>
        <taxon>Embryophyta</taxon>
        <taxon>Tracheophyta</taxon>
        <taxon>Spermatophyta</taxon>
        <taxon>Magnoliopsida</taxon>
        <taxon>eudicotyledons</taxon>
        <taxon>Gunneridae</taxon>
        <taxon>Pentapetalae</taxon>
        <taxon>rosids</taxon>
        <taxon>fabids</taxon>
        <taxon>Fabales</taxon>
        <taxon>Fabaceae</taxon>
        <taxon>Papilionoideae</taxon>
        <taxon>50 kb inversion clade</taxon>
        <taxon>dalbergioids sensu lato</taxon>
        <taxon>Dalbergieae</taxon>
        <taxon>Pterocarpus clade</taxon>
        <taxon>Stylosanthes</taxon>
    </lineage>
</organism>
<feature type="compositionally biased region" description="Polar residues" evidence="1">
    <location>
        <begin position="88"/>
        <end position="128"/>
    </location>
</feature>
<evidence type="ECO:0000256" key="1">
    <source>
        <dbReference type="SAM" id="MobiDB-lite"/>
    </source>
</evidence>
<dbReference type="Proteomes" id="UP001341840">
    <property type="component" value="Unassembled WGS sequence"/>
</dbReference>
<dbReference type="EMBL" id="JASCZI010181357">
    <property type="protein sequence ID" value="MED6182467.1"/>
    <property type="molecule type" value="Genomic_DNA"/>
</dbReference>
<sequence>MNEDVAGPSDLQSFSDSLRSKFNAMSLRYKESLSKGTRGWKERLFSRNSSVSELGSEVKRELNAGFASVSRLMERSETRENNRVEDASLSTDSSIAETSNQRNVEALGRNSSCGNNTPGTFSAGSDSN</sequence>
<proteinExistence type="predicted"/>
<keyword evidence="2" id="KW-0012">Acyltransferase</keyword>
<name>A0ABU6W9F5_9FABA</name>
<evidence type="ECO:0000313" key="2">
    <source>
        <dbReference type="EMBL" id="MED6182467.1"/>
    </source>
</evidence>
<dbReference type="EC" id="2.3.2.27" evidence="2"/>
<evidence type="ECO:0000313" key="3">
    <source>
        <dbReference type="Proteomes" id="UP001341840"/>
    </source>
</evidence>
<feature type="region of interest" description="Disordered" evidence="1">
    <location>
        <begin position="73"/>
        <end position="128"/>
    </location>
</feature>
<feature type="compositionally biased region" description="Basic and acidic residues" evidence="1">
    <location>
        <begin position="73"/>
        <end position="86"/>
    </location>
</feature>
<keyword evidence="3" id="KW-1185">Reference proteome</keyword>
<comment type="caution">
    <text evidence="2">The sequence shown here is derived from an EMBL/GenBank/DDBJ whole genome shotgun (WGS) entry which is preliminary data.</text>
</comment>
<protein>
    <submittedName>
        <fullName evidence="2">E3 ubiquitin-protein ligase rhf2a</fullName>
        <ecNumber evidence="2">2.3.2.27</ecNumber>
    </submittedName>
</protein>
<keyword evidence="2" id="KW-0808">Transferase</keyword>
<gene>
    <name evidence="2" type="primary">RHF2A_1</name>
    <name evidence="2" type="ORF">PIB30_028733</name>
</gene>
<accession>A0ABU6W9F5</accession>
<reference evidence="2 3" key="1">
    <citation type="journal article" date="2023" name="Plants (Basel)">
        <title>Bridging the Gap: Combining Genomics and Transcriptomics Approaches to Understand Stylosanthes scabra, an Orphan Legume from the Brazilian Caatinga.</title>
        <authorList>
            <person name="Ferreira-Neto J.R.C."/>
            <person name="da Silva M.D."/>
            <person name="Binneck E."/>
            <person name="de Melo N.F."/>
            <person name="da Silva R.H."/>
            <person name="de Melo A.L.T.M."/>
            <person name="Pandolfi V."/>
            <person name="Bustamante F.O."/>
            <person name="Brasileiro-Vidal A.C."/>
            <person name="Benko-Iseppon A.M."/>
        </authorList>
    </citation>
    <scope>NUCLEOTIDE SEQUENCE [LARGE SCALE GENOMIC DNA]</scope>
    <source>
        <tissue evidence="2">Leaves</tissue>
    </source>
</reference>
<dbReference type="GO" id="GO:0061630">
    <property type="term" value="F:ubiquitin protein ligase activity"/>
    <property type="evidence" value="ECO:0007669"/>
    <property type="project" value="UniProtKB-EC"/>
</dbReference>